<keyword evidence="4 5" id="KW-0238">DNA-binding</keyword>
<feature type="non-terminal residue" evidence="8">
    <location>
        <position position="1"/>
    </location>
</feature>
<dbReference type="InterPro" id="IPR021896">
    <property type="entry name" value="THAP9-like_HTH"/>
</dbReference>
<dbReference type="SUPFAM" id="SSF57716">
    <property type="entry name" value="Glucocorticoid receptor-like (DNA-binding domain)"/>
    <property type="match status" value="1"/>
</dbReference>
<dbReference type="SMART" id="SM00692">
    <property type="entry name" value="DM3"/>
    <property type="match status" value="1"/>
</dbReference>
<dbReference type="InterPro" id="IPR026521">
    <property type="entry name" value="THAP2"/>
</dbReference>
<dbReference type="InterPro" id="IPR048365">
    <property type="entry name" value="TNP-like_RNaseH_N"/>
</dbReference>
<sequence length="492" mass="55906">MVQSCLIIGCKSRYNKSDGISFFSFPSNKIESEKWRDSILNNQKGVITKNSKICQFHFNESDIKRHGVRTVLKKGAKPTIFHNQRNSTEVNEFMDVEYLELGESLALNPVSLHTVETVPVSLESVESVPPSLYSVEPVPRSLYSAESVPSALSKPNDSTFISDTTPTKIAVSNNSVEIDTIRRGTKRRLCYPGDVQEVEDLTPRSCKKFIRSLQKTAKKQRVNIKNLHRKRRRAVRRIVSLQCLVRELKRKNLISENALESLKLQDDSLMQKIKVGKINNQFPADVRSFALTLHFYSPRAYRYVRKTFANKLPTPRTIRKWYESVDAEPGITEEALKALAIRVDESKKKGVYLRFCLSMDEMSIRKEIEYSKSRKKFYGYVDVGGASIDHEGTVVATKALVLMLTAINGHFKIPVSYFLTNGLTSYEQANVVNMVLRTLGERGVAVVALVFDGAATNISMINVLNRSGNNATYFHHPLTKERIYIIWDICYM</sequence>
<keyword evidence="9" id="KW-1185">Reference proteome</keyword>
<proteinExistence type="predicted"/>
<dbReference type="Pfam" id="PF05485">
    <property type="entry name" value="THAP"/>
    <property type="match status" value="1"/>
</dbReference>
<evidence type="ECO:0000256" key="3">
    <source>
        <dbReference type="ARBA" id="ARBA00022833"/>
    </source>
</evidence>
<keyword evidence="6" id="KW-0175">Coiled coil</keyword>
<keyword evidence="2 5" id="KW-0863">Zinc-finger</keyword>
<evidence type="ECO:0000313" key="8">
    <source>
        <dbReference type="EMBL" id="KAJ6649088.1"/>
    </source>
</evidence>
<name>A0A9Q0S9H9_9DIPT</name>
<dbReference type="PANTHER" id="PTHR47696:SF1">
    <property type="entry name" value="THAP DOMAIN-CONTAINING PROTEIN 2"/>
    <property type="match status" value="1"/>
</dbReference>
<dbReference type="PANTHER" id="PTHR47696">
    <property type="entry name" value="THAP DOMAIN-CONTAINING PROTEIN 2"/>
    <property type="match status" value="1"/>
</dbReference>
<dbReference type="EMBL" id="WJQU01000001">
    <property type="protein sequence ID" value="KAJ6649088.1"/>
    <property type="molecule type" value="Genomic_DNA"/>
</dbReference>
<dbReference type="PROSITE" id="PS50950">
    <property type="entry name" value="ZF_THAP"/>
    <property type="match status" value="1"/>
</dbReference>
<dbReference type="Pfam" id="PF12017">
    <property type="entry name" value="Tnp_P_element"/>
    <property type="match status" value="1"/>
</dbReference>
<accession>A0A9Q0S9H9</accession>
<protein>
    <submittedName>
        <fullName evidence="8">DNA transposase THAP9</fullName>
    </submittedName>
</protein>
<dbReference type="GO" id="GO:0003677">
    <property type="term" value="F:DNA binding"/>
    <property type="evidence" value="ECO:0007669"/>
    <property type="project" value="UniProtKB-UniRule"/>
</dbReference>
<feature type="domain" description="THAP-type" evidence="7">
    <location>
        <begin position="1"/>
        <end position="81"/>
    </location>
</feature>
<dbReference type="Pfam" id="PF21787">
    <property type="entry name" value="TNP-like_RNaseH_N"/>
    <property type="match status" value="1"/>
</dbReference>
<organism evidence="8 9">
    <name type="scientific">Pseudolycoriella hygida</name>
    <dbReference type="NCBI Taxonomy" id="35572"/>
    <lineage>
        <taxon>Eukaryota</taxon>
        <taxon>Metazoa</taxon>
        <taxon>Ecdysozoa</taxon>
        <taxon>Arthropoda</taxon>
        <taxon>Hexapoda</taxon>
        <taxon>Insecta</taxon>
        <taxon>Pterygota</taxon>
        <taxon>Neoptera</taxon>
        <taxon>Endopterygota</taxon>
        <taxon>Diptera</taxon>
        <taxon>Nematocera</taxon>
        <taxon>Sciaroidea</taxon>
        <taxon>Sciaridae</taxon>
        <taxon>Pseudolycoriella</taxon>
    </lineage>
</organism>
<reference evidence="8" key="1">
    <citation type="submission" date="2022-07" db="EMBL/GenBank/DDBJ databases">
        <authorList>
            <person name="Trinca V."/>
            <person name="Uliana J.V.C."/>
            <person name="Torres T.T."/>
            <person name="Ward R.J."/>
            <person name="Monesi N."/>
        </authorList>
    </citation>
    <scope>NUCLEOTIDE SEQUENCE</scope>
    <source>
        <strain evidence="8">HSMRA1968</strain>
        <tissue evidence="8">Whole embryos</tissue>
    </source>
</reference>
<dbReference type="AlphaFoldDB" id="A0A9Q0S9H9"/>
<dbReference type="GO" id="GO:0008270">
    <property type="term" value="F:zinc ion binding"/>
    <property type="evidence" value="ECO:0007669"/>
    <property type="project" value="UniProtKB-KW"/>
</dbReference>
<dbReference type="Gene3D" id="6.20.210.20">
    <property type="entry name" value="THAP domain"/>
    <property type="match status" value="1"/>
</dbReference>
<evidence type="ECO:0000256" key="2">
    <source>
        <dbReference type="ARBA" id="ARBA00022771"/>
    </source>
</evidence>
<dbReference type="InterPro" id="IPR038441">
    <property type="entry name" value="THAP_Znf_sf"/>
</dbReference>
<evidence type="ECO:0000313" key="9">
    <source>
        <dbReference type="Proteomes" id="UP001151699"/>
    </source>
</evidence>
<feature type="coiled-coil region" evidence="6">
    <location>
        <begin position="210"/>
        <end position="265"/>
    </location>
</feature>
<evidence type="ECO:0000259" key="7">
    <source>
        <dbReference type="PROSITE" id="PS50950"/>
    </source>
</evidence>
<gene>
    <name evidence="8" type="primary">THAP9_2</name>
    <name evidence="8" type="ORF">Bhyg_04321</name>
</gene>
<evidence type="ECO:0000256" key="5">
    <source>
        <dbReference type="PROSITE-ProRule" id="PRU00309"/>
    </source>
</evidence>
<dbReference type="InterPro" id="IPR006612">
    <property type="entry name" value="THAP_Znf"/>
</dbReference>
<dbReference type="Proteomes" id="UP001151699">
    <property type="component" value="Chromosome A"/>
</dbReference>
<evidence type="ECO:0000256" key="4">
    <source>
        <dbReference type="ARBA" id="ARBA00023125"/>
    </source>
</evidence>
<comment type="caution">
    <text evidence="8">The sequence shown here is derived from an EMBL/GenBank/DDBJ whole genome shotgun (WGS) entry which is preliminary data.</text>
</comment>
<evidence type="ECO:0000256" key="6">
    <source>
        <dbReference type="SAM" id="Coils"/>
    </source>
</evidence>
<dbReference type="SMART" id="SM00980">
    <property type="entry name" value="THAP"/>
    <property type="match status" value="1"/>
</dbReference>
<keyword evidence="1" id="KW-0479">Metal-binding</keyword>
<keyword evidence="3" id="KW-0862">Zinc</keyword>
<dbReference type="OrthoDB" id="8052756at2759"/>
<evidence type="ECO:0000256" key="1">
    <source>
        <dbReference type="ARBA" id="ARBA00022723"/>
    </source>
</evidence>